<comment type="caution">
    <text evidence="2">The sequence shown here is derived from an EMBL/GenBank/DDBJ whole genome shotgun (WGS) entry which is preliminary data.</text>
</comment>
<feature type="transmembrane region" description="Helical" evidence="1">
    <location>
        <begin position="346"/>
        <end position="370"/>
    </location>
</feature>
<organism evidence="2 3">
    <name type="scientific">Sporichthya brevicatena</name>
    <dbReference type="NCBI Taxonomy" id="171442"/>
    <lineage>
        <taxon>Bacteria</taxon>
        <taxon>Bacillati</taxon>
        <taxon>Actinomycetota</taxon>
        <taxon>Actinomycetes</taxon>
        <taxon>Sporichthyales</taxon>
        <taxon>Sporichthyaceae</taxon>
        <taxon>Sporichthya</taxon>
    </lineage>
</organism>
<gene>
    <name evidence="2" type="ORF">GCM10009547_10670</name>
</gene>
<sequence>MPTPPRLGDGTTPDLTTVHFACVNCGGQLVFHPPTRGMKCPSCGGERPIEASEEKPAERDLLATLEDQRKPPSAQAVTSGPQKELVCPNCNGHIGFVGSLTATRCPFCASPVQRSDIHEAPNRLPVDGVVPFGIDTKAAEEKVKDWINGRWFAPNDFKKYSKTGSFTGVYLPFFTFDAQTYTEYEGERGDTYTVTVGTGQNRRTETRIRWRHVRGAVDVPFDDVAIGAENSLDPERLRALEPWPTQAAVAFRPEYLAGSMSRFYEKELELCHSEAVQRMNNDIAYAIRRDIGGDHQRIHRTDTTWSRQTYRHLLLPIFLLVVMFHAKPYQVFVNGVTGEVHGERPYSWVKITLAVIAALIVVGIGLGIYYGSK</sequence>
<name>A0ABN1GFM3_9ACTN</name>
<feature type="transmembrane region" description="Helical" evidence="1">
    <location>
        <begin position="309"/>
        <end position="326"/>
    </location>
</feature>
<evidence type="ECO:0000313" key="3">
    <source>
        <dbReference type="Proteomes" id="UP001500957"/>
    </source>
</evidence>
<accession>A0ABN1GFM3</accession>
<keyword evidence="1" id="KW-0812">Transmembrane</keyword>
<evidence type="ECO:0000313" key="2">
    <source>
        <dbReference type="EMBL" id="GAA0610505.1"/>
    </source>
</evidence>
<keyword evidence="1" id="KW-0472">Membrane</keyword>
<dbReference type="PANTHER" id="PTHR37826">
    <property type="entry name" value="FLOTILLIN BAND_7_5 DOMAIN PROTEIN"/>
    <property type="match status" value="1"/>
</dbReference>
<dbReference type="EMBL" id="BAAAHE010000008">
    <property type="protein sequence ID" value="GAA0610505.1"/>
    <property type="molecule type" value="Genomic_DNA"/>
</dbReference>
<dbReference type="Gene3D" id="2.20.28.30">
    <property type="entry name" value="RNA polymerase ii, chain L"/>
    <property type="match status" value="1"/>
</dbReference>
<dbReference type="PANTHER" id="PTHR37826:SF3">
    <property type="entry name" value="J DOMAIN-CONTAINING PROTEIN"/>
    <property type="match status" value="1"/>
</dbReference>
<protein>
    <submittedName>
        <fullName evidence="2">Uncharacterized protein</fullName>
    </submittedName>
</protein>
<reference evidence="2 3" key="1">
    <citation type="journal article" date="2019" name="Int. J. Syst. Evol. Microbiol.">
        <title>The Global Catalogue of Microorganisms (GCM) 10K type strain sequencing project: providing services to taxonomists for standard genome sequencing and annotation.</title>
        <authorList>
            <consortium name="The Broad Institute Genomics Platform"/>
            <consortium name="The Broad Institute Genome Sequencing Center for Infectious Disease"/>
            <person name="Wu L."/>
            <person name="Ma J."/>
        </authorList>
    </citation>
    <scope>NUCLEOTIDE SEQUENCE [LARGE SCALE GENOMIC DNA]</scope>
    <source>
        <strain evidence="2 3">JCM 10671</strain>
    </source>
</reference>
<dbReference type="RefSeq" id="WP_344602397.1">
    <property type="nucleotide sequence ID" value="NZ_BAAAHE010000008.1"/>
</dbReference>
<keyword evidence="3" id="KW-1185">Reference proteome</keyword>
<keyword evidence="1" id="KW-1133">Transmembrane helix</keyword>
<proteinExistence type="predicted"/>
<dbReference type="Proteomes" id="UP001500957">
    <property type="component" value="Unassembled WGS sequence"/>
</dbReference>
<evidence type="ECO:0000256" key="1">
    <source>
        <dbReference type="SAM" id="Phobius"/>
    </source>
</evidence>